<dbReference type="Proteomes" id="UP000039865">
    <property type="component" value="Unassembled WGS sequence"/>
</dbReference>
<name>A0A078BA93_STYLE</name>
<keyword evidence="4" id="KW-1185">Reference proteome</keyword>
<feature type="compositionally biased region" description="Basic residues" evidence="2">
    <location>
        <begin position="194"/>
        <end position="208"/>
    </location>
</feature>
<evidence type="ECO:0000256" key="1">
    <source>
        <dbReference type="SAM" id="Coils"/>
    </source>
</evidence>
<dbReference type="InParanoid" id="A0A078BA93"/>
<feature type="region of interest" description="Disordered" evidence="2">
    <location>
        <begin position="175"/>
        <end position="208"/>
    </location>
</feature>
<keyword evidence="1" id="KW-0175">Coiled coil</keyword>
<feature type="coiled-coil region" evidence="1">
    <location>
        <begin position="327"/>
        <end position="427"/>
    </location>
</feature>
<dbReference type="EMBL" id="CCKQ01019308">
    <property type="protein sequence ID" value="CDW91329.1"/>
    <property type="molecule type" value="Genomic_DNA"/>
</dbReference>
<organism evidence="3 4">
    <name type="scientific">Stylonychia lemnae</name>
    <name type="common">Ciliate</name>
    <dbReference type="NCBI Taxonomy" id="5949"/>
    <lineage>
        <taxon>Eukaryota</taxon>
        <taxon>Sar</taxon>
        <taxon>Alveolata</taxon>
        <taxon>Ciliophora</taxon>
        <taxon>Intramacronucleata</taxon>
        <taxon>Spirotrichea</taxon>
        <taxon>Stichotrichia</taxon>
        <taxon>Sporadotrichida</taxon>
        <taxon>Oxytrichidae</taxon>
        <taxon>Stylonychinae</taxon>
        <taxon>Stylonychia</taxon>
    </lineage>
</organism>
<sequence>MKSALQPSKKLPYSHKTLPTQMSMQNAFQSERVVHKSFNSQKENHLNNSNSVNIGNTVGALSFINPSMSQGNTTINQTLRNFNTITHELEKINEQIGCNSTKQPAILINDTIKQNKKSNIVNYSTITQKKIGSKSLKRIPLNNIQNNPNLYNTLEMIDFNNTLDQNLNNMINPMSTKSKKTPSGQGTNFSLQPKQKKKGVKRTQHRKQASQNMMTYNQVFDYSNNSTGNANNHIVPIKETNLLQKAINEELRDNNNRTSKKRLPSYQNMIHAKQTTIVPPLNLDTQNISRSIMFNGINSNQIQSQKHLVMPQISERNMTRDELQFIHQRSERAIQQIKNQVQSQSNSFVNQQQLQNQYQKQNQQIHLQLNENSIQDDPHTNLMKQTKCSTVYQKEIKKNNDQIEQILENYQNLCQELDSDLKKYANNLPLQRGQSHTIGIFKDSHFIQRHVNNIASVHNLAKNGCNYIDETDNNCFDSEQKKNSSQKSFSIESSIQCNEYDDNQNHQFFEDTKNNNEVFLLTTQQDNKDMILPYQDSINSYNTADFTKFSIGELSNKLQQNNDANRNSMNNNTNMLNRNSLQNRTELLEEGFSLSLRVILKLLKTIKSTELFNYSFLDQIDQLNNLESLIDLMKFINNDPNAYLLKCPKIQNLLKISFPLIKQSNFSQLSGINSNIQETQQFLQSQKHNLLDSESQQKHILSPLSPSVNLVSSAITPIKIQNSNNINQQPKQKLLDTFNSINIQQTQLTQQERDAQLTLRNHEIFEDDYYLNQNNKRNQNLFNNSSSNKYKNSSLTKNNQSNNISTHHFNSSLQKQENIFDICEENSHINIVESQTPIQMKRNFKRDTSPFSQNRVSDISNQNYMQSDLQSEIGNNDYETTMNNRSISQHAFDNHQNHTDHTKVDWQSQHISKLNFSDVGGMGLIKNQNGSQRRINYSLNQNAPPQNVMMNINENELKDDYQYSEDEDESNNSTQRRLSILNPHVQNQNIIQPLNNQNVKHLESIHSEDDGRIIAYLEKVETARYKQNKENILQQQFLDQQLLQSQALPEDHSINKSLSSIEYAVNKFLGGFTTLKTEICQLKETVLNNNQ</sequence>
<gene>
    <name evidence="3" type="primary">Contig3436.g3673</name>
    <name evidence="3" type="ORF">STYLEM_20483</name>
</gene>
<reference evidence="3 4" key="1">
    <citation type="submission" date="2014-06" db="EMBL/GenBank/DDBJ databases">
        <authorList>
            <person name="Swart Estienne"/>
        </authorList>
    </citation>
    <scope>NUCLEOTIDE SEQUENCE [LARGE SCALE GENOMIC DNA]</scope>
    <source>
        <strain evidence="3 4">130c</strain>
    </source>
</reference>
<evidence type="ECO:0000313" key="3">
    <source>
        <dbReference type="EMBL" id="CDW91329.1"/>
    </source>
</evidence>
<protein>
    <submittedName>
        <fullName evidence="3">Uncharacterized protein</fullName>
    </submittedName>
</protein>
<dbReference type="AlphaFoldDB" id="A0A078BA93"/>
<feature type="region of interest" description="Disordered" evidence="2">
    <location>
        <begin position="777"/>
        <end position="799"/>
    </location>
</feature>
<proteinExistence type="predicted"/>
<evidence type="ECO:0000313" key="4">
    <source>
        <dbReference type="Proteomes" id="UP000039865"/>
    </source>
</evidence>
<feature type="compositionally biased region" description="Polar residues" evidence="2">
    <location>
        <begin position="175"/>
        <end position="193"/>
    </location>
</feature>
<accession>A0A078BA93</accession>
<evidence type="ECO:0000256" key="2">
    <source>
        <dbReference type="SAM" id="MobiDB-lite"/>
    </source>
</evidence>